<feature type="region of interest" description="Disordered" evidence="1">
    <location>
        <begin position="257"/>
        <end position="313"/>
    </location>
</feature>
<feature type="compositionally biased region" description="Low complexity" evidence="1">
    <location>
        <begin position="657"/>
        <end position="666"/>
    </location>
</feature>
<feature type="compositionally biased region" description="Low complexity" evidence="1">
    <location>
        <begin position="300"/>
        <end position="311"/>
    </location>
</feature>
<keyword evidence="3" id="KW-1185">Reference proteome</keyword>
<dbReference type="RefSeq" id="WP_222199869.1">
    <property type="nucleotide sequence ID" value="NZ_JAIMFO010000008.1"/>
</dbReference>
<comment type="caution">
    <text evidence="2">The sequence shown here is derived from an EMBL/GenBank/DDBJ whole genome shotgun (WGS) entry which is preliminary data.</text>
</comment>
<feature type="compositionally biased region" description="Pro residues" evidence="1">
    <location>
        <begin position="270"/>
        <end position="280"/>
    </location>
</feature>
<feature type="compositionally biased region" description="Polar residues" evidence="1">
    <location>
        <begin position="257"/>
        <end position="267"/>
    </location>
</feature>
<evidence type="ECO:0000313" key="2">
    <source>
        <dbReference type="EMBL" id="MBY4798146.1"/>
    </source>
</evidence>
<feature type="compositionally biased region" description="Polar residues" evidence="1">
    <location>
        <begin position="610"/>
        <end position="656"/>
    </location>
</feature>
<accession>A0ABS7ML95</accession>
<gene>
    <name evidence="2" type="ORF">K6V98_07285</name>
</gene>
<evidence type="ECO:0000256" key="1">
    <source>
        <dbReference type="SAM" id="MobiDB-lite"/>
    </source>
</evidence>
<dbReference type="EMBL" id="JAIMFO010000008">
    <property type="protein sequence ID" value="MBY4798146.1"/>
    <property type="molecule type" value="Genomic_DNA"/>
</dbReference>
<organism evidence="2 3">
    <name type="scientific">Collinsella ureilytica</name>
    <dbReference type="NCBI Taxonomy" id="2869515"/>
    <lineage>
        <taxon>Bacteria</taxon>
        <taxon>Bacillati</taxon>
        <taxon>Actinomycetota</taxon>
        <taxon>Coriobacteriia</taxon>
        <taxon>Coriobacteriales</taxon>
        <taxon>Coriobacteriaceae</taxon>
        <taxon>Collinsella</taxon>
    </lineage>
</organism>
<feature type="compositionally biased region" description="Acidic residues" evidence="1">
    <location>
        <begin position="589"/>
        <end position="601"/>
    </location>
</feature>
<evidence type="ECO:0000313" key="3">
    <source>
        <dbReference type="Proteomes" id="UP000700908"/>
    </source>
</evidence>
<feature type="region of interest" description="Disordered" evidence="1">
    <location>
        <begin position="170"/>
        <end position="204"/>
    </location>
</feature>
<dbReference type="Proteomes" id="UP000700908">
    <property type="component" value="Unassembled WGS sequence"/>
</dbReference>
<reference evidence="2 3" key="1">
    <citation type="submission" date="2021-08" db="EMBL/GenBank/DDBJ databases">
        <title>Collinsella faecalis sp. nov. isolated from swine faeces.</title>
        <authorList>
            <person name="Oh B.S."/>
            <person name="Lee J.H."/>
        </authorList>
    </citation>
    <scope>NUCLEOTIDE SEQUENCE [LARGE SCALE GENOMIC DNA]</scope>
    <source>
        <strain evidence="2 3">AGMB00827</strain>
    </source>
</reference>
<proteinExistence type="predicted"/>
<sequence>MKSQKTIIVGALVIGIAAGSVAVVRTFGQGPAPEIARTEAARTESKKVSYKQDDTTDVLLDAEVNSDEIVKVVKHGDHWHVFTKDGREIITYSDPSLASNATDLKHTAKVVSADSLKHMRGTDVVRILKHGDHYHVYTADGREFITYSDPSAAFPGIAIGTYTGSHKTTVSTASWTEPESAPAPAQPGSSWHEHPATPSDEPAPALPGLSFVKVVRLADLKNLAIVRILQHADHYHAYTSDGTEYITYDDPSSAFPNITIGTYTGDHSTPRPPAPDPQPGKPGSDAKPDAAPTPGSESKPNTNPTPSQNPNDPKRVVKILHHEDHWHLILADGTELVTHTNPSTLYPGIPIGEYDPLAGKHLERPGADELFTYDEIKEGLVVPLDQITYGGVIYTIGFNKTANKFIVPHLDHYHNISIESLIQACKLFPESFGNHSAREIVATLKYLVRHPEARPKKEGWGHDAQGDQKDLGEFEEAPSETRKALRIIHDTKQETWTIYFSDGSTRISRTDPSSNFPGVTVLTTGSIVNPTMTDDEIIATWSKKYGITTDEFEEILLELPAAPLNTIVFREDRTVVINGETLPFRMPEQTDDDDAPEDEADKAESEHQNHGTQSQHTGSVNTSTPTNQSESGTTSAQTGTQAETNASTQAGQTGSTSAPEAPASSPQGSDQAATPQAPGREVSASPVVNHA</sequence>
<feature type="region of interest" description="Disordered" evidence="1">
    <location>
        <begin position="580"/>
        <end position="691"/>
    </location>
</feature>
<name>A0ABS7ML95_9ACTN</name>
<protein>
    <submittedName>
        <fullName evidence="2">Uncharacterized protein</fullName>
    </submittedName>
</protein>